<evidence type="ECO:0000313" key="1">
    <source>
        <dbReference type="EMBL" id="KAJ4718430.1"/>
    </source>
</evidence>
<keyword evidence="2" id="KW-1185">Reference proteome</keyword>
<accession>A0ACC1Y4I9</accession>
<dbReference type="EMBL" id="CM051398">
    <property type="protein sequence ID" value="KAJ4718430.1"/>
    <property type="molecule type" value="Genomic_DNA"/>
</dbReference>
<proteinExistence type="predicted"/>
<protein>
    <submittedName>
        <fullName evidence="1">Disease resistance protein</fullName>
    </submittedName>
</protein>
<comment type="caution">
    <text evidence="1">The sequence shown here is derived from an EMBL/GenBank/DDBJ whole genome shotgun (WGS) entry which is preliminary data.</text>
</comment>
<name>A0ACC1Y4I9_MELAZ</name>
<dbReference type="Proteomes" id="UP001164539">
    <property type="component" value="Chromosome 5"/>
</dbReference>
<organism evidence="1 2">
    <name type="scientific">Melia azedarach</name>
    <name type="common">Chinaberry tree</name>
    <dbReference type="NCBI Taxonomy" id="155640"/>
    <lineage>
        <taxon>Eukaryota</taxon>
        <taxon>Viridiplantae</taxon>
        <taxon>Streptophyta</taxon>
        <taxon>Embryophyta</taxon>
        <taxon>Tracheophyta</taxon>
        <taxon>Spermatophyta</taxon>
        <taxon>Magnoliopsida</taxon>
        <taxon>eudicotyledons</taxon>
        <taxon>Gunneridae</taxon>
        <taxon>Pentapetalae</taxon>
        <taxon>rosids</taxon>
        <taxon>malvids</taxon>
        <taxon>Sapindales</taxon>
        <taxon>Meliaceae</taxon>
        <taxon>Melia</taxon>
    </lineage>
</organism>
<sequence>MGNALGIQISCDALISGCLNCTFRKAAYLSHLEENLVALQTQLQKLIEARNDVMTRVVNAEQQHMRRLNQVQGWLLRVEAVETEVGDLIRGGSQEIQKLCLGGYCSWSCKSSYKFGRKVNKKLKLVGNLMGESAFEVVAERVPEAPVHERPTEPSIVGLESTFDKVWRCLGAEQVGIIGVYGMGGVGKTTLLTQINNKFLETPNDFDFVIWVVVSKDVQLERIQEQIGERIGLLDSRSSGDKASNIFKILSKKKFLLLLDDVWERIDLTKLGVPFPTARNASKVVFTTRLVDVCNQMEAHKKVRVECLGDAEAWKLFVEKVGEETLDGHPEIPKLAQIVAKECAGLPLALITTGRAMGCKNTPEEWSYAIEMLRRSASEFPGMGKEVYPLLKFSYD</sequence>
<evidence type="ECO:0000313" key="2">
    <source>
        <dbReference type="Proteomes" id="UP001164539"/>
    </source>
</evidence>
<feature type="non-terminal residue" evidence="1">
    <location>
        <position position="396"/>
    </location>
</feature>
<gene>
    <name evidence="1" type="ORF">OWV82_010111</name>
</gene>
<reference evidence="1 2" key="1">
    <citation type="journal article" date="2023" name="Science">
        <title>Complex scaffold remodeling in plant triterpene biosynthesis.</title>
        <authorList>
            <person name="De La Pena R."/>
            <person name="Hodgson H."/>
            <person name="Liu J.C."/>
            <person name="Stephenson M.J."/>
            <person name="Martin A.C."/>
            <person name="Owen C."/>
            <person name="Harkess A."/>
            <person name="Leebens-Mack J."/>
            <person name="Jimenez L.E."/>
            <person name="Osbourn A."/>
            <person name="Sattely E.S."/>
        </authorList>
    </citation>
    <scope>NUCLEOTIDE SEQUENCE [LARGE SCALE GENOMIC DNA]</scope>
    <source>
        <strain evidence="2">cv. JPN11</strain>
        <tissue evidence="1">Leaf</tissue>
    </source>
</reference>